<gene>
    <name evidence="2" type="ORF">N7469_000008</name>
</gene>
<evidence type="ECO:0000256" key="1">
    <source>
        <dbReference type="ARBA" id="ARBA00006547"/>
    </source>
</evidence>
<dbReference type="GO" id="GO:0016407">
    <property type="term" value="F:acetyltransferase activity"/>
    <property type="evidence" value="ECO:0007669"/>
    <property type="project" value="InterPro"/>
</dbReference>
<dbReference type="GeneID" id="81378095"/>
<evidence type="ECO:0000313" key="3">
    <source>
        <dbReference type="Proteomes" id="UP001147733"/>
    </source>
</evidence>
<organism evidence="2 3">
    <name type="scientific">Penicillium citrinum</name>
    <dbReference type="NCBI Taxonomy" id="5077"/>
    <lineage>
        <taxon>Eukaryota</taxon>
        <taxon>Fungi</taxon>
        <taxon>Dikarya</taxon>
        <taxon>Ascomycota</taxon>
        <taxon>Pezizomycotina</taxon>
        <taxon>Eurotiomycetes</taxon>
        <taxon>Eurotiomycetidae</taxon>
        <taxon>Eurotiales</taxon>
        <taxon>Aspergillaceae</taxon>
        <taxon>Penicillium</taxon>
    </lineage>
</organism>
<dbReference type="Proteomes" id="UP001147733">
    <property type="component" value="Unassembled WGS sequence"/>
</dbReference>
<name>A0A9W9PC56_PENCI</name>
<accession>A0A9W9PC56</accession>
<proteinExistence type="inferred from homology"/>
<dbReference type="EMBL" id="JAPQKT010000001">
    <property type="protein sequence ID" value="KAJ5241681.1"/>
    <property type="molecule type" value="Genomic_DNA"/>
</dbReference>
<dbReference type="Pfam" id="PF00797">
    <property type="entry name" value="Acetyltransf_2"/>
    <property type="match status" value="1"/>
</dbReference>
<dbReference type="OrthoDB" id="10260017at2759"/>
<sequence>MASAYSQDQLTKYLQYLNLPAHYAKYIHNPESFPKTEEALTTLFRCQITRFPYDNLSVHYSATNLADIDPQNIYVKFLGPDGNAPTGRGGYCLECSIFFHHVLLGLEFSVYMTGVRNRERIDGIPQGEFKGWTHIVNILQLPGGQEYHLDAAFGGDGATRPLPLISGQVHTNLGSQEVRLIHGNMPKQNRTEHKVWMYQYRNSKEKDWNSFYSFAELEFFQDDFEVMNRFTSWDARQKGNFWVVAFIRNGETRELPLLEGEGVNTDSEDVYVIGKIMFVNDVVKLNMGGRTRVIDSFETEEERLAGLKKYFSISCLK</sequence>
<keyword evidence="3" id="KW-1185">Reference proteome</keyword>
<evidence type="ECO:0008006" key="4">
    <source>
        <dbReference type="Google" id="ProtNLM"/>
    </source>
</evidence>
<protein>
    <recommendedName>
        <fullName evidence="4">Arylamine N-acetyltransferase</fullName>
    </recommendedName>
</protein>
<dbReference type="SUPFAM" id="SSF54001">
    <property type="entry name" value="Cysteine proteinases"/>
    <property type="match status" value="1"/>
</dbReference>
<dbReference type="PANTHER" id="PTHR11786:SF0">
    <property type="entry name" value="ARYLAMINE N-ACETYLTRANSFERASE 4-RELATED"/>
    <property type="match status" value="1"/>
</dbReference>
<dbReference type="Gene3D" id="3.30.2140.20">
    <property type="match status" value="1"/>
</dbReference>
<dbReference type="AlphaFoldDB" id="A0A9W9PC56"/>
<dbReference type="InterPro" id="IPR053710">
    <property type="entry name" value="Arylamine_NAT_domain_sf"/>
</dbReference>
<evidence type="ECO:0000313" key="2">
    <source>
        <dbReference type="EMBL" id="KAJ5241681.1"/>
    </source>
</evidence>
<dbReference type="InterPro" id="IPR038765">
    <property type="entry name" value="Papain-like_cys_pep_sf"/>
</dbReference>
<reference evidence="2" key="2">
    <citation type="journal article" date="2023" name="IMA Fungus">
        <title>Comparative genomic study of the Penicillium genus elucidates a diverse pangenome and 15 lateral gene transfer events.</title>
        <authorList>
            <person name="Petersen C."/>
            <person name="Sorensen T."/>
            <person name="Nielsen M.R."/>
            <person name="Sondergaard T.E."/>
            <person name="Sorensen J.L."/>
            <person name="Fitzpatrick D.A."/>
            <person name="Frisvad J.C."/>
            <person name="Nielsen K.L."/>
        </authorList>
    </citation>
    <scope>NUCLEOTIDE SEQUENCE</scope>
    <source>
        <strain evidence="2">IBT 23319</strain>
    </source>
</reference>
<reference evidence="2" key="1">
    <citation type="submission" date="2022-11" db="EMBL/GenBank/DDBJ databases">
        <authorList>
            <person name="Petersen C."/>
        </authorList>
    </citation>
    <scope>NUCLEOTIDE SEQUENCE</scope>
    <source>
        <strain evidence="2">IBT 23319</strain>
    </source>
</reference>
<comment type="similarity">
    <text evidence="1">Belongs to the arylamine N-acetyltransferase family.</text>
</comment>
<dbReference type="PANTHER" id="PTHR11786">
    <property type="entry name" value="N-HYDROXYARYLAMINE O-ACETYLTRANSFERASE"/>
    <property type="match status" value="1"/>
</dbReference>
<dbReference type="InterPro" id="IPR001447">
    <property type="entry name" value="Arylamine_N-AcTrfase"/>
</dbReference>
<dbReference type="RefSeq" id="XP_056504685.1">
    <property type="nucleotide sequence ID" value="XM_056638928.1"/>
</dbReference>
<comment type="caution">
    <text evidence="2">The sequence shown here is derived from an EMBL/GenBank/DDBJ whole genome shotgun (WGS) entry which is preliminary data.</text>
</comment>